<keyword evidence="1" id="KW-0547">Nucleotide-binding</keyword>
<keyword evidence="6" id="KW-1185">Reference proteome</keyword>
<dbReference type="InterPro" id="IPR027417">
    <property type="entry name" value="P-loop_NTPase"/>
</dbReference>
<evidence type="ECO:0008006" key="7">
    <source>
        <dbReference type="Google" id="ProtNLM"/>
    </source>
</evidence>
<protein>
    <recommendedName>
        <fullName evidence="7">DNA helicase</fullName>
    </recommendedName>
</protein>
<dbReference type="GO" id="GO:0005524">
    <property type="term" value="F:ATP binding"/>
    <property type="evidence" value="ECO:0007669"/>
    <property type="project" value="UniProtKB-KW"/>
</dbReference>
<dbReference type="KEGG" id="cmic:caldi_02070"/>
<dbReference type="Gene3D" id="1.10.10.160">
    <property type="match status" value="1"/>
</dbReference>
<dbReference type="Gene3D" id="3.40.50.300">
    <property type="entry name" value="P-loop containing nucleotide triphosphate hydrolases"/>
    <property type="match status" value="1"/>
</dbReference>
<dbReference type="GO" id="GO:0004386">
    <property type="term" value="F:helicase activity"/>
    <property type="evidence" value="ECO:0007669"/>
    <property type="project" value="UniProtKB-KW"/>
</dbReference>
<dbReference type="Proteomes" id="UP001163687">
    <property type="component" value="Chromosome"/>
</dbReference>
<organism evidence="5 6">
    <name type="scientific">Caldinitratiruptor microaerophilus</name>
    <dbReference type="NCBI Taxonomy" id="671077"/>
    <lineage>
        <taxon>Bacteria</taxon>
        <taxon>Bacillati</taxon>
        <taxon>Bacillota</taxon>
        <taxon>Clostridia</taxon>
        <taxon>Eubacteriales</taxon>
        <taxon>Symbiobacteriaceae</taxon>
        <taxon>Caldinitratiruptor</taxon>
    </lineage>
</organism>
<evidence type="ECO:0000256" key="3">
    <source>
        <dbReference type="ARBA" id="ARBA00022806"/>
    </source>
</evidence>
<evidence type="ECO:0000256" key="4">
    <source>
        <dbReference type="ARBA" id="ARBA00022840"/>
    </source>
</evidence>
<dbReference type="GO" id="GO:0016787">
    <property type="term" value="F:hydrolase activity"/>
    <property type="evidence" value="ECO:0007669"/>
    <property type="project" value="UniProtKB-KW"/>
</dbReference>
<evidence type="ECO:0000256" key="1">
    <source>
        <dbReference type="ARBA" id="ARBA00022741"/>
    </source>
</evidence>
<evidence type="ECO:0000313" key="6">
    <source>
        <dbReference type="Proteomes" id="UP001163687"/>
    </source>
</evidence>
<reference evidence="5" key="1">
    <citation type="submission" date="2022-03" db="EMBL/GenBank/DDBJ databases">
        <title>Complete genome sequence of Caldinitratiruptor microaerophilus.</title>
        <authorList>
            <person name="Mukaiyama R."/>
            <person name="Nishiyama T."/>
            <person name="Ueda K."/>
        </authorList>
    </citation>
    <scope>NUCLEOTIDE SEQUENCE</scope>
    <source>
        <strain evidence="5">JCM 16183</strain>
    </source>
</reference>
<evidence type="ECO:0000256" key="2">
    <source>
        <dbReference type="ARBA" id="ARBA00022801"/>
    </source>
</evidence>
<keyword evidence="4" id="KW-0067">ATP-binding</keyword>
<dbReference type="SUPFAM" id="SSF52540">
    <property type="entry name" value="P-loop containing nucleoside triphosphate hydrolases"/>
    <property type="match status" value="1"/>
</dbReference>
<proteinExistence type="predicted"/>
<dbReference type="AlphaFoldDB" id="A0AA35CHS0"/>
<keyword evidence="3" id="KW-0347">Helicase</keyword>
<dbReference type="EMBL" id="AP025628">
    <property type="protein sequence ID" value="BDG59117.1"/>
    <property type="molecule type" value="Genomic_DNA"/>
</dbReference>
<name>A0AA35CHS0_9FIRM</name>
<evidence type="ECO:0000313" key="5">
    <source>
        <dbReference type="EMBL" id="BDG59117.1"/>
    </source>
</evidence>
<sequence length="666" mass="69277">MATVELLVGPTGSGKTTRLARHCRALRDAGERPDGILVLVPDGRRQAAWREHLGTPVPAVQSLYGFMAAEVRLFWPLLAPEPEHAGALEPLVVDGDVTAHLLRTLLVHRRATGPLAYARASDRRLAFQLEALLWAATSAGMDLPAAAERLASAGTADPQVLTQARDILDAYRQCLQAAGAADFPLVTELYVRRLFPLPAYRAHLRERARHVVVDDLHEAPPVLHDVIAALAGEARSAVLAAGADGGRPGRTWDAVTALQARLGGDVRVTLLTGCYTGSPAAARTAAALAARLRPGDPATAAAETPPGPLLPIRRLHAEFRPEMLRLLGQAVREHMDAGVSPGDIAVLSPWPDAALREAIREAGAPVLDLSPSPLAAQPCVRALLALVALARPGALPGAGHDLLRDGLGWLLGLDPVRSSALAAAVGGGASSAPDPALLHRVGFLAGERWERVRGWLQSVGEGSQPGPADLLARAVAEAIAPLTRQAAALEPCARAVEIARQVERITTSPAYPEPGRDPLSAALEAVLHGRWDPGAAPRRASRAAGRRDAVVLTTPWRFLAQGLAARVQVWADVTAPGWLPSGAGPLANPHVLAPGWPEGAVWTDAHGAAARRDAAAGTVSALLRRCREALVVGSSAVDAAGHDSPGGLLPLLDEAMAGAAAGGAAP</sequence>
<dbReference type="InterPro" id="IPR013986">
    <property type="entry name" value="DExx_box_DNA_helicase_dom_sf"/>
</dbReference>
<accession>A0AA35CHS0</accession>
<gene>
    <name evidence="5" type="ORF">caldi_02070</name>
</gene>
<keyword evidence="2" id="KW-0378">Hydrolase</keyword>
<dbReference type="RefSeq" id="WP_264843232.1">
    <property type="nucleotide sequence ID" value="NZ_AP025628.1"/>
</dbReference>